<dbReference type="PANTHER" id="PTHR24399:SF23">
    <property type="entry name" value="C2H2-TYPE DOMAIN-CONTAINING PROTEIN"/>
    <property type="match status" value="1"/>
</dbReference>
<dbReference type="Pfam" id="PF12874">
    <property type="entry name" value="zf-met"/>
    <property type="match status" value="1"/>
</dbReference>
<evidence type="ECO:0000256" key="7">
    <source>
        <dbReference type="ARBA" id="ARBA00023163"/>
    </source>
</evidence>
<comment type="subcellular location">
    <subcellularLocation>
        <location evidence="1">Nucleus</location>
    </subcellularLocation>
</comment>
<feature type="domain" description="C2H2-type" evidence="10">
    <location>
        <begin position="70"/>
        <end position="97"/>
    </location>
</feature>
<keyword evidence="8" id="KW-0539">Nucleus</keyword>
<dbReference type="GO" id="GO:0001817">
    <property type="term" value="P:regulation of cytokine production"/>
    <property type="evidence" value="ECO:0007669"/>
    <property type="project" value="TreeGrafter"/>
</dbReference>
<dbReference type="GO" id="GO:0005654">
    <property type="term" value="C:nucleoplasm"/>
    <property type="evidence" value="ECO:0007669"/>
    <property type="project" value="TreeGrafter"/>
</dbReference>
<protein>
    <submittedName>
        <fullName evidence="11">Myoneurin</fullName>
    </submittedName>
</protein>
<dbReference type="PROSITE" id="PS00028">
    <property type="entry name" value="ZINC_FINGER_C2H2_1"/>
    <property type="match status" value="3"/>
</dbReference>
<evidence type="ECO:0000256" key="8">
    <source>
        <dbReference type="ARBA" id="ARBA00023242"/>
    </source>
</evidence>
<dbReference type="PROSITE" id="PS50157">
    <property type="entry name" value="ZINC_FINGER_C2H2_2"/>
    <property type="match status" value="3"/>
</dbReference>
<evidence type="ECO:0000259" key="10">
    <source>
        <dbReference type="PROSITE" id="PS50157"/>
    </source>
</evidence>
<accession>A0A0V1F9A6</accession>
<keyword evidence="7" id="KW-0804">Transcription</keyword>
<dbReference type="FunFam" id="3.30.160.60:FF:000100">
    <property type="entry name" value="Zinc finger 45-like"/>
    <property type="match status" value="1"/>
</dbReference>
<dbReference type="OrthoDB" id="5916238at2759"/>
<evidence type="ECO:0000256" key="5">
    <source>
        <dbReference type="ARBA" id="ARBA00022833"/>
    </source>
</evidence>
<evidence type="ECO:0000256" key="2">
    <source>
        <dbReference type="ARBA" id="ARBA00022723"/>
    </source>
</evidence>
<keyword evidence="2" id="KW-0479">Metal-binding</keyword>
<dbReference type="InterPro" id="IPR036236">
    <property type="entry name" value="Znf_C2H2_sf"/>
</dbReference>
<proteinExistence type="predicted"/>
<dbReference type="GO" id="GO:0000978">
    <property type="term" value="F:RNA polymerase II cis-regulatory region sequence-specific DNA binding"/>
    <property type="evidence" value="ECO:0007669"/>
    <property type="project" value="TreeGrafter"/>
</dbReference>
<dbReference type="GO" id="GO:0002682">
    <property type="term" value="P:regulation of immune system process"/>
    <property type="evidence" value="ECO:0007669"/>
    <property type="project" value="TreeGrafter"/>
</dbReference>
<keyword evidence="5" id="KW-0862">Zinc</keyword>
<dbReference type="EMBL" id="JYDT01000176">
    <property type="protein sequence ID" value="KRY82405.1"/>
    <property type="molecule type" value="Genomic_DNA"/>
</dbReference>
<evidence type="ECO:0000256" key="3">
    <source>
        <dbReference type="ARBA" id="ARBA00022737"/>
    </source>
</evidence>
<gene>
    <name evidence="11" type="primary">MYNN</name>
    <name evidence="11" type="ORF">T4D_1390</name>
</gene>
<comment type="caution">
    <text evidence="11">The sequence shown here is derived from an EMBL/GenBank/DDBJ whole genome shotgun (WGS) entry which is preliminary data.</text>
</comment>
<keyword evidence="6" id="KW-0805">Transcription regulation</keyword>
<dbReference type="Proteomes" id="UP000054995">
    <property type="component" value="Unassembled WGS sequence"/>
</dbReference>
<evidence type="ECO:0000256" key="1">
    <source>
        <dbReference type="ARBA" id="ARBA00004123"/>
    </source>
</evidence>
<feature type="domain" description="C2H2-type" evidence="10">
    <location>
        <begin position="98"/>
        <end position="125"/>
    </location>
</feature>
<sequence>MLKAYKQTQHTVRSTVGLLEAHFPLDKALFQDRRRISMETNCFCQWCNKCLSTPQQFKMHMRSHHGIKAYVCEICGNRFSSHGSKHNHMRRHGNASPFTCPVCQKAFVWELSLKGHLKSHAKQGDITESMADELYVQQRTEHKIKKKAEKLRRVIDSIMKEHALPENCEGVNMPSAEYEMNYGAATYSPNTNHATMAANEDQQPLQQELPTYFYGNTGLLQPCSSNATYPFNGRYEIINAVKTAENAIPW</sequence>
<dbReference type="PANTHER" id="PTHR24399">
    <property type="entry name" value="ZINC FINGER AND BTB DOMAIN-CONTAINING"/>
    <property type="match status" value="1"/>
</dbReference>
<evidence type="ECO:0000313" key="11">
    <source>
        <dbReference type="EMBL" id="KRY82405.1"/>
    </source>
</evidence>
<keyword evidence="12" id="KW-1185">Reference proteome</keyword>
<evidence type="ECO:0000313" key="12">
    <source>
        <dbReference type="Proteomes" id="UP000054995"/>
    </source>
</evidence>
<dbReference type="InterPro" id="IPR013087">
    <property type="entry name" value="Znf_C2H2_type"/>
</dbReference>
<evidence type="ECO:0000256" key="6">
    <source>
        <dbReference type="ARBA" id="ARBA00023015"/>
    </source>
</evidence>
<name>A0A0V1F9A6_TRIPS</name>
<evidence type="ECO:0000256" key="4">
    <source>
        <dbReference type="ARBA" id="ARBA00022771"/>
    </source>
</evidence>
<dbReference type="GO" id="GO:0008270">
    <property type="term" value="F:zinc ion binding"/>
    <property type="evidence" value="ECO:0007669"/>
    <property type="project" value="UniProtKB-KW"/>
</dbReference>
<dbReference type="AlphaFoldDB" id="A0A0V1F9A6"/>
<reference evidence="11 12" key="1">
    <citation type="submission" date="2015-01" db="EMBL/GenBank/DDBJ databases">
        <title>Evolution of Trichinella species and genotypes.</title>
        <authorList>
            <person name="Korhonen P.K."/>
            <person name="Edoardo P."/>
            <person name="Giuseppe L.R."/>
            <person name="Gasser R.B."/>
        </authorList>
    </citation>
    <scope>NUCLEOTIDE SEQUENCE [LARGE SCALE GENOMIC DNA]</scope>
    <source>
        <strain evidence="11">ISS470</strain>
    </source>
</reference>
<dbReference type="SMART" id="SM00355">
    <property type="entry name" value="ZnF_C2H2"/>
    <property type="match status" value="3"/>
</dbReference>
<keyword evidence="4 9" id="KW-0863">Zinc-finger</keyword>
<keyword evidence="3" id="KW-0677">Repeat</keyword>
<organism evidence="11 12">
    <name type="scientific">Trichinella pseudospiralis</name>
    <name type="common">Parasitic roundworm</name>
    <dbReference type="NCBI Taxonomy" id="6337"/>
    <lineage>
        <taxon>Eukaryota</taxon>
        <taxon>Metazoa</taxon>
        <taxon>Ecdysozoa</taxon>
        <taxon>Nematoda</taxon>
        <taxon>Enoplea</taxon>
        <taxon>Dorylaimia</taxon>
        <taxon>Trichinellida</taxon>
        <taxon>Trichinellidae</taxon>
        <taxon>Trichinella</taxon>
    </lineage>
</organism>
<evidence type="ECO:0000256" key="9">
    <source>
        <dbReference type="PROSITE-ProRule" id="PRU00042"/>
    </source>
</evidence>
<dbReference type="Gene3D" id="3.30.160.60">
    <property type="entry name" value="Classic Zinc Finger"/>
    <property type="match status" value="2"/>
</dbReference>
<feature type="domain" description="C2H2-type" evidence="10">
    <location>
        <begin position="42"/>
        <end position="69"/>
    </location>
</feature>
<dbReference type="GO" id="GO:0001227">
    <property type="term" value="F:DNA-binding transcription repressor activity, RNA polymerase II-specific"/>
    <property type="evidence" value="ECO:0007669"/>
    <property type="project" value="TreeGrafter"/>
</dbReference>
<dbReference type="SUPFAM" id="SSF57667">
    <property type="entry name" value="beta-beta-alpha zinc fingers"/>
    <property type="match status" value="2"/>
</dbReference>